<proteinExistence type="predicted"/>
<accession>A0ABZ2ZF42</accession>
<dbReference type="Gene3D" id="3.40.390.70">
    <property type="match status" value="1"/>
</dbReference>
<name>A0ABZ2ZF42_9BACT</name>
<gene>
    <name evidence="1" type="ORF">WJU22_12900</name>
</gene>
<keyword evidence="2" id="KW-1185">Reference proteome</keyword>
<sequence>MKSYFIPVLALVLMACKKEAPLTASPVKKFYTLPQGNAPADKDILDIHGKFGTYILYRFSQDDYAYNYYNELKDSAFNANPAYIDTALGFFRHQLMDLYPEKFLRKTMPFKVLLAAYIGTGTARSATGFATTQSMLAIGWADSTLLQKTPAELRKIRSLMHRFYWERAYRTESFVLPPAFLATAPDYQKINVNNRYSEGIVADGYYSLNLNAGQDFVAYIELITGKTTAELEAGLFQPGIDTKGLIRKRYQIIVDYYKQEFGIDLQAIGQRP</sequence>
<dbReference type="PROSITE" id="PS51257">
    <property type="entry name" value="PROKAR_LIPOPROTEIN"/>
    <property type="match status" value="1"/>
</dbReference>
<protein>
    <submittedName>
        <fullName evidence="1">Uncharacterized protein</fullName>
    </submittedName>
</protein>
<evidence type="ECO:0000313" key="1">
    <source>
        <dbReference type="EMBL" id="WZN49069.1"/>
    </source>
</evidence>
<organism evidence="1 2">
    <name type="scientific">Chitinophaga caseinilytica</name>
    <dbReference type="NCBI Taxonomy" id="2267521"/>
    <lineage>
        <taxon>Bacteria</taxon>
        <taxon>Pseudomonadati</taxon>
        <taxon>Bacteroidota</taxon>
        <taxon>Chitinophagia</taxon>
        <taxon>Chitinophagales</taxon>
        <taxon>Chitinophagaceae</taxon>
        <taxon>Chitinophaga</taxon>
    </lineage>
</organism>
<reference evidence="1 2" key="1">
    <citation type="submission" date="2024-03" db="EMBL/GenBank/DDBJ databases">
        <title>Chitinophaga caseinilytica sp. nov., a casein hydrolysing bacterium isolated from forest soil.</title>
        <authorList>
            <person name="Lee D.S."/>
            <person name="Han D.M."/>
            <person name="Baek J.H."/>
            <person name="Choi D.G."/>
            <person name="Jeon J.H."/>
            <person name="Jeon C.O."/>
        </authorList>
    </citation>
    <scope>NUCLEOTIDE SEQUENCE [LARGE SCALE GENOMIC DNA]</scope>
    <source>
        <strain evidence="1 2">KACC 19118</strain>
    </source>
</reference>
<dbReference type="RefSeq" id="WP_341843644.1">
    <property type="nucleotide sequence ID" value="NZ_CP149792.1"/>
</dbReference>
<evidence type="ECO:0000313" key="2">
    <source>
        <dbReference type="Proteomes" id="UP001449657"/>
    </source>
</evidence>
<dbReference type="EMBL" id="CP150096">
    <property type="protein sequence ID" value="WZN49069.1"/>
    <property type="molecule type" value="Genomic_DNA"/>
</dbReference>
<dbReference type="Proteomes" id="UP001449657">
    <property type="component" value="Chromosome"/>
</dbReference>